<feature type="compositionally biased region" description="Basic and acidic residues" evidence="2">
    <location>
        <begin position="191"/>
        <end position="214"/>
    </location>
</feature>
<keyword evidence="1" id="KW-0175">Coiled coil</keyword>
<gene>
    <name evidence="3" type="ORF">SAMN05216388_1001342</name>
</gene>
<evidence type="ECO:0000313" key="4">
    <source>
        <dbReference type="Proteomes" id="UP000198775"/>
    </source>
</evidence>
<dbReference type="Proteomes" id="UP000198775">
    <property type="component" value="Unassembled WGS sequence"/>
</dbReference>
<name>A0A1H8DP38_9EURY</name>
<evidence type="ECO:0000313" key="3">
    <source>
        <dbReference type="EMBL" id="SEN09042.1"/>
    </source>
</evidence>
<dbReference type="EMBL" id="FOCX01000001">
    <property type="protein sequence ID" value="SEN09042.1"/>
    <property type="molecule type" value="Genomic_DNA"/>
</dbReference>
<dbReference type="RefSeq" id="WP_092656962.1">
    <property type="nucleotide sequence ID" value="NZ_FOCX01000001.1"/>
</dbReference>
<dbReference type="OrthoDB" id="242243at2157"/>
<sequence>MSARGTLLAVALVVVGVALVAVPVFGAVGGIAPVSDGASAVQTNGTNDTASNVSIGARISSFMQASSAETDSSVEAGMWAAKYNQSEESDRPAVVQSRIDRLERRSERLRERMADLQAKHENGTMPRVAYRARASRLTAELNALDESINETDERARAVGVNTSQLDQLRTQARNLSGQEVAAVARDLGVGRPDHAGPPEDRGPGDAGPPEERGPGDAGPPEDVGPSTNVTDDDQSGPPADRGGTGGPPGDEETGPSTDGESPADRRANGSDRGAAGSGGGADGDDRSDGANDTGNGADEAGGGAEDAGGGSGAGSDGAGPGHGGPAGPAGGSNDGGGPPGRN</sequence>
<dbReference type="AlphaFoldDB" id="A0A1H8DP38"/>
<feature type="compositionally biased region" description="Gly residues" evidence="2">
    <location>
        <begin position="299"/>
        <end position="342"/>
    </location>
</feature>
<evidence type="ECO:0000256" key="1">
    <source>
        <dbReference type="SAM" id="Coils"/>
    </source>
</evidence>
<evidence type="ECO:0000256" key="2">
    <source>
        <dbReference type="SAM" id="MobiDB-lite"/>
    </source>
</evidence>
<feature type="region of interest" description="Disordered" evidence="2">
    <location>
        <begin position="188"/>
        <end position="342"/>
    </location>
</feature>
<feature type="coiled-coil region" evidence="1">
    <location>
        <begin position="99"/>
        <end position="154"/>
    </location>
</feature>
<protein>
    <submittedName>
        <fullName evidence="3">Uncharacterized protein</fullName>
    </submittedName>
</protein>
<organism evidence="3 4">
    <name type="scientific">Halorientalis persicus</name>
    <dbReference type="NCBI Taxonomy" id="1367881"/>
    <lineage>
        <taxon>Archaea</taxon>
        <taxon>Methanobacteriati</taxon>
        <taxon>Methanobacteriota</taxon>
        <taxon>Stenosarchaea group</taxon>
        <taxon>Halobacteria</taxon>
        <taxon>Halobacteriales</taxon>
        <taxon>Haloarculaceae</taxon>
        <taxon>Halorientalis</taxon>
    </lineage>
</organism>
<proteinExistence type="predicted"/>
<accession>A0A1H8DP38</accession>
<keyword evidence="4" id="KW-1185">Reference proteome</keyword>
<reference evidence="4" key="1">
    <citation type="submission" date="2016-10" db="EMBL/GenBank/DDBJ databases">
        <authorList>
            <person name="Varghese N."/>
            <person name="Submissions S."/>
        </authorList>
    </citation>
    <scope>NUCLEOTIDE SEQUENCE [LARGE SCALE GENOMIC DNA]</scope>
    <source>
        <strain evidence="4">IBRC-M 10043</strain>
    </source>
</reference>